<protein>
    <submittedName>
        <fullName evidence="2">Uncharacterized protein</fullName>
    </submittedName>
</protein>
<feature type="non-terminal residue" evidence="2">
    <location>
        <position position="1"/>
    </location>
</feature>
<reference evidence="2" key="1">
    <citation type="submission" date="2020-02" db="EMBL/GenBank/DDBJ databases">
        <authorList>
            <person name="Meier V. D."/>
        </authorList>
    </citation>
    <scope>NUCLEOTIDE SEQUENCE</scope>
    <source>
        <strain evidence="2">AVDCRST_MAG76</strain>
    </source>
</reference>
<organism evidence="2">
    <name type="scientific">uncultured Acidimicrobiales bacterium</name>
    <dbReference type="NCBI Taxonomy" id="310071"/>
    <lineage>
        <taxon>Bacteria</taxon>
        <taxon>Bacillati</taxon>
        <taxon>Actinomycetota</taxon>
        <taxon>Acidimicrobiia</taxon>
        <taxon>Acidimicrobiales</taxon>
        <taxon>environmental samples</taxon>
    </lineage>
</organism>
<feature type="region of interest" description="Disordered" evidence="1">
    <location>
        <begin position="1"/>
        <end position="60"/>
    </location>
</feature>
<feature type="non-terminal residue" evidence="2">
    <location>
        <position position="60"/>
    </location>
</feature>
<proteinExistence type="predicted"/>
<feature type="compositionally biased region" description="Basic residues" evidence="1">
    <location>
        <begin position="39"/>
        <end position="51"/>
    </location>
</feature>
<dbReference type="EMBL" id="CADCSZ010000144">
    <property type="protein sequence ID" value="CAA9251670.1"/>
    <property type="molecule type" value="Genomic_DNA"/>
</dbReference>
<sequence length="60" mass="7177">ADQARRSHDRPRPRAGHRPRWLHRGVRRRPVRSGWLAHRQGRRRRARRPAVPRRAPATPV</sequence>
<name>A0A6J4IH82_9ACTN</name>
<evidence type="ECO:0000313" key="2">
    <source>
        <dbReference type="EMBL" id="CAA9251670.1"/>
    </source>
</evidence>
<gene>
    <name evidence="2" type="ORF">AVDCRST_MAG76-2313</name>
</gene>
<accession>A0A6J4IH82</accession>
<dbReference type="AlphaFoldDB" id="A0A6J4IH82"/>
<evidence type="ECO:0000256" key="1">
    <source>
        <dbReference type="SAM" id="MobiDB-lite"/>
    </source>
</evidence>
<feature type="compositionally biased region" description="Basic residues" evidence="1">
    <location>
        <begin position="13"/>
        <end position="31"/>
    </location>
</feature>
<feature type="compositionally biased region" description="Basic and acidic residues" evidence="1">
    <location>
        <begin position="1"/>
        <end position="12"/>
    </location>
</feature>